<feature type="compositionally biased region" description="Polar residues" evidence="1">
    <location>
        <begin position="45"/>
        <end position="55"/>
    </location>
</feature>
<evidence type="ECO:0000313" key="2">
    <source>
        <dbReference type="EMBL" id="VVW48739.1"/>
    </source>
</evidence>
<dbReference type="AlphaFoldDB" id="A0A5K1E977"/>
<feature type="region of interest" description="Disordered" evidence="1">
    <location>
        <begin position="13"/>
        <end position="32"/>
    </location>
</feature>
<dbReference type="EMBL" id="LR721784">
    <property type="protein sequence ID" value="VVW48739.1"/>
    <property type="molecule type" value="Genomic_DNA"/>
</dbReference>
<accession>A0A5K1E977</accession>
<sequence length="112" mass="13139">MEAMCAIATEEKNRTMKKKRGERDRACKKEDKKCRRRKKMLGSVPISSQRGSQSEWYRKAKKRTTRTHCWHSCSSLASSSHGWRAKISEFMATFLFPYITIYTIMHESQNVS</sequence>
<feature type="region of interest" description="Disordered" evidence="1">
    <location>
        <begin position="37"/>
        <end position="56"/>
    </location>
</feature>
<feature type="compositionally biased region" description="Basic and acidic residues" evidence="1">
    <location>
        <begin position="21"/>
        <end position="32"/>
    </location>
</feature>
<gene>
    <name evidence="2" type="ORF">NYM_LOCUS21571</name>
</gene>
<dbReference type="Gramene" id="NC6G0155600.1">
    <property type="protein sequence ID" value="NC6G0155600.1:cds"/>
    <property type="gene ID" value="NC6G0155600"/>
</dbReference>
<name>A0A5K1E977_9MAGN</name>
<protein>
    <submittedName>
        <fullName evidence="2">Uncharacterized protein</fullName>
    </submittedName>
</protein>
<evidence type="ECO:0000256" key="1">
    <source>
        <dbReference type="SAM" id="MobiDB-lite"/>
    </source>
</evidence>
<reference evidence="2" key="1">
    <citation type="submission" date="2019-09" db="EMBL/GenBank/DDBJ databases">
        <authorList>
            <person name="Zhang L."/>
        </authorList>
    </citation>
    <scope>NUCLEOTIDE SEQUENCE</scope>
</reference>
<organism evidence="2">
    <name type="scientific">Nymphaea colorata</name>
    <name type="common">pocket water lily</name>
    <dbReference type="NCBI Taxonomy" id="210225"/>
    <lineage>
        <taxon>Eukaryota</taxon>
        <taxon>Viridiplantae</taxon>
        <taxon>Streptophyta</taxon>
        <taxon>Embryophyta</taxon>
        <taxon>Tracheophyta</taxon>
        <taxon>Spermatophyta</taxon>
        <taxon>Magnoliopsida</taxon>
        <taxon>Nymphaeales</taxon>
        <taxon>Nymphaeaceae</taxon>
        <taxon>Nymphaea</taxon>
    </lineage>
</organism>
<proteinExistence type="predicted"/>